<name>A0A2P2P973_RHIMU</name>
<proteinExistence type="predicted"/>
<reference evidence="1" key="1">
    <citation type="submission" date="2018-02" db="EMBL/GenBank/DDBJ databases">
        <title>Rhizophora mucronata_Transcriptome.</title>
        <authorList>
            <person name="Meera S.P."/>
            <person name="Sreeshan A."/>
            <person name="Augustine A."/>
        </authorList>
    </citation>
    <scope>NUCLEOTIDE SEQUENCE</scope>
    <source>
        <tissue evidence="1">Leaf</tissue>
    </source>
</reference>
<organism evidence="1">
    <name type="scientific">Rhizophora mucronata</name>
    <name type="common">Asiatic mangrove</name>
    <dbReference type="NCBI Taxonomy" id="61149"/>
    <lineage>
        <taxon>Eukaryota</taxon>
        <taxon>Viridiplantae</taxon>
        <taxon>Streptophyta</taxon>
        <taxon>Embryophyta</taxon>
        <taxon>Tracheophyta</taxon>
        <taxon>Spermatophyta</taxon>
        <taxon>Magnoliopsida</taxon>
        <taxon>eudicotyledons</taxon>
        <taxon>Gunneridae</taxon>
        <taxon>Pentapetalae</taxon>
        <taxon>rosids</taxon>
        <taxon>fabids</taxon>
        <taxon>Malpighiales</taxon>
        <taxon>Rhizophoraceae</taxon>
        <taxon>Rhizophora</taxon>
    </lineage>
</organism>
<protein>
    <submittedName>
        <fullName evidence="1">Uncharacterized protein</fullName>
    </submittedName>
</protein>
<accession>A0A2P2P973</accession>
<dbReference type="AlphaFoldDB" id="A0A2P2P973"/>
<sequence>MKPSYTSSVQLSTLSVANLQPKHIIQLLLKPFHGLGSSEDYFALQPYKLLVLH</sequence>
<dbReference type="EMBL" id="GGEC01070801">
    <property type="protein sequence ID" value="MBX51285.1"/>
    <property type="molecule type" value="Transcribed_RNA"/>
</dbReference>
<evidence type="ECO:0000313" key="1">
    <source>
        <dbReference type="EMBL" id="MBX51285.1"/>
    </source>
</evidence>